<gene>
    <name evidence="2" type="ORF">WCD74_22150</name>
</gene>
<evidence type="ECO:0000313" key="3">
    <source>
        <dbReference type="Proteomes" id="UP001385809"/>
    </source>
</evidence>
<dbReference type="Proteomes" id="UP001385809">
    <property type="component" value="Unassembled WGS sequence"/>
</dbReference>
<keyword evidence="3" id="KW-1185">Reference proteome</keyword>
<name>A0ABU8MV79_9PSEU</name>
<feature type="compositionally biased region" description="Basic and acidic residues" evidence="1">
    <location>
        <begin position="138"/>
        <end position="150"/>
    </location>
</feature>
<dbReference type="RefSeq" id="WP_337697056.1">
    <property type="nucleotide sequence ID" value="NZ_JBBEGN010000013.1"/>
</dbReference>
<dbReference type="EMBL" id="JBBEGN010000013">
    <property type="protein sequence ID" value="MEJ2870487.1"/>
    <property type="molecule type" value="Genomic_DNA"/>
</dbReference>
<comment type="caution">
    <text evidence="2">The sequence shown here is derived from an EMBL/GenBank/DDBJ whole genome shotgun (WGS) entry which is preliminary data.</text>
</comment>
<feature type="compositionally biased region" description="Polar residues" evidence="1">
    <location>
        <begin position="124"/>
        <end position="136"/>
    </location>
</feature>
<evidence type="ECO:0000256" key="1">
    <source>
        <dbReference type="SAM" id="MobiDB-lite"/>
    </source>
</evidence>
<protein>
    <submittedName>
        <fullName evidence="2">Uncharacterized protein</fullName>
    </submittedName>
</protein>
<proteinExistence type="predicted"/>
<reference evidence="2 3" key="1">
    <citation type="submission" date="2024-03" db="EMBL/GenBank/DDBJ databases">
        <title>Actinomycetospora sp. OC33-EN08, a novel actinomycete isolated from wild orchid (Aerides multiflora).</title>
        <authorList>
            <person name="Suriyachadkun C."/>
        </authorList>
    </citation>
    <scope>NUCLEOTIDE SEQUENCE [LARGE SCALE GENOMIC DNA]</scope>
    <source>
        <strain evidence="2 3">OC33-EN08</strain>
    </source>
</reference>
<feature type="region of interest" description="Disordered" evidence="1">
    <location>
        <begin position="99"/>
        <end position="150"/>
    </location>
</feature>
<accession>A0ABU8MV79</accession>
<evidence type="ECO:0000313" key="2">
    <source>
        <dbReference type="EMBL" id="MEJ2870487.1"/>
    </source>
</evidence>
<sequence>MPIAVRGTSSVNAPGFEVLDEGPTAVWKNVVSQAPIEPLERLEMEYLIIVDGRDDDIRPVPARSAEEALDLVRADLDSSSGRHFRFLPVERPNRRLVARSYRGDSDHRGPRRVQLRVLGLPSTAGRSGLTQDNSGNAADRRRGGVGGRRE</sequence>
<organism evidence="2 3">
    <name type="scientific">Actinomycetospora aurantiaca</name>
    <dbReference type="NCBI Taxonomy" id="3129233"/>
    <lineage>
        <taxon>Bacteria</taxon>
        <taxon>Bacillati</taxon>
        <taxon>Actinomycetota</taxon>
        <taxon>Actinomycetes</taxon>
        <taxon>Pseudonocardiales</taxon>
        <taxon>Pseudonocardiaceae</taxon>
        <taxon>Actinomycetospora</taxon>
    </lineage>
</organism>